<feature type="domain" description="Arm DNA-binding" evidence="1">
    <location>
        <begin position="14"/>
        <end position="89"/>
    </location>
</feature>
<organism evidence="2 3">
    <name type="scientific">Bacteroides cellulosilyticus</name>
    <dbReference type="NCBI Taxonomy" id="246787"/>
    <lineage>
        <taxon>Bacteria</taxon>
        <taxon>Pseudomonadati</taxon>
        <taxon>Bacteroidota</taxon>
        <taxon>Bacteroidia</taxon>
        <taxon>Bacteroidales</taxon>
        <taxon>Bacteroidaceae</taxon>
        <taxon>Bacteroides</taxon>
    </lineage>
</organism>
<evidence type="ECO:0000259" key="1">
    <source>
        <dbReference type="Pfam" id="PF17293"/>
    </source>
</evidence>
<gene>
    <name evidence="2" type="ORF">F2Y86_09575</name>
</gene>
<accession>A0A5M6ACX1</accession>
<dbReference type="InterPro" id="IPR035386">
    <property type="entry name" value="Arm-DNA-bind_5"/>
</dbReference>
<protein>
    <recommendedName>
        <fullName evidence="1">Arm DNA-binding domain-containing protein</fullName>
    </recommendedName>
</protein>
<dbReference type="Pfam" id="PF17293">
    <property type="entry name" value="Arm-DNA-bind_5"/>
    <property type="match status" value="1"/>
</dbReference>
<evidence type="ECO:0000313" key="3">
    <source>
        <dbReference type="Proteomes" id="UP000325055"/>
    </source>
</evidence>
<reference evidence="2 3" key="1">
    <citation type="journal article" date="2019" name="Nat. Med.">
        <title>A library of human gut bacterial isolates paired with longitudinal multiomics data enables mechanistic microbiome research.</title>
        <authorList>
            <person name="Poyet M."/>
            <person name="Groussin M."/>
            <person name="Gibbons S.M."/>
            <person name="Avila-Pacheco J."/>
            <person name="Jiang X."/>
            <person name="Kearney S.M."/>
            <person name="Perrotta A.R."/>
            <person name="Berdy B."/>
            <person name="Zhao S."/>
            <person name="Lieberman T.D."/>
            <person name="Swanson P.K."/>
            <person name="Smith M."/>
            <person name="Roesemann S."/>
            <person name="Alexander J.E."/>
            <person name="Rich S.A."/>
            <person name="Livny J."/>
            <person name="Vlamakis H."/>
            <person name="Clish C."/>
            <person name="Bullock K."/>
            <person name="Deik A."/>
            <person name="Scott J."/>
            <person name="Pierce K.A."/>
            <person name="Xavier R.J."/>
            <person name="Alm E.J."/>
        </authorList>
    </citation>
    <scope>NUCLEOTIDE SEQUENCE [LARGE SCALE GENOMIC DNA]</scope>
    <source>
        <strain evidence="2 3">BIOML-A7</strain>
    </source>
</reference>
<evidence type="ECO:0000313" key="2">
    <source>
        <dbReference type="EMBL" id="KAA5409393.1"/>
    </source>
</evidence>
<sequence length="104" mass="11957">MMRSTFKMLFYMNGNKEKNGIVPIMGRVATNAPVVQFSYKQTISKVFWDTKNRAKEKGKEARGINLALDNIKAQIIEHYQRLSDRKGPYKIHRQHGCSGSIRAI</sequence>
<name>A0A5M6ACX1_9BACE</name>
<dbReference type="EMBL" id="VVYW01000007">
    <property type="protein sequence ID" value="KAA5409393.1"/>
    <property type="molecule type" value="Genomic_DNA"/>
</dbReference>
<dbReference type="AlphaFoldDB" id="A0A5M6ACX1"/>
<dbReference type="Proteomes" id="UP000325055">
    <property type="component" value="Unassembled WGS sequence"/>
</dbReference>
<proteinExistence type="predicted"/>
<comment type="caution">
    <text evidence="2">The sequence shown here is derived from an EMBL/GenBank/DDBJ whole genome shotgun (WGS) entry which is preliminary data.</text>
</comment>